<evidence type="ECO:0000256" key="3">
    <source>
        <dbReference type="ARBA" id="ARBA00023163"/>
    </source>
</evidence>
<dbReference type="InterPro" id="IPR034891">
    <property type="entry name" value="PB1_NLP"/>
</dbReference>
<dbReference type="SUPFAM" id="SSF54277">
    <property type="entry name" value="CAD &amp; PB1 domains"/>
    <property type="match status" value="1"/>
</dbReference>
<proteinExistence type="predicted"/>
<dbReference type="Proteomes" id="UP001454036">
    <property type="component" value="Unassembled WGS sequence"/>
</dbReference>
<dbReference type="InterPro" id="IPR045012">
    <property type="entry name" value="NLP"/>
</dbReference>
<keyword evidence="2" id="KW-0238">DNA-binding</keyword>
<dbReference type="SMART" id="SM00666">
    <property type="entry name" value="PB1"/>
    <property type="match status" value="1"/>
</dbReference>
<evidence type="ECO:0000313" key="9">
    <source>
        <dbReference type="Proteomes" id="UP001454036"/>
    </source>
</evidence>
<evidence type="ECO:0000256" key="4">
    <source>
        <dbReference type="ARBA" id="ARBA00023242"/>
    </source>
</evidence>
<dbReference type="PANTHER" id="PTHR32002:SF41">
    <property type="entry name" value="PROTEIN NLP8"/>
    <property type="match status" value="1"/>
</dbReference>
<gene>
    <name evidence="8" type="ORF">LIER_20783</name>
</gene>
<dbReference type="PANTHER" id="PTHR32002">
    <property type="entry name" value="PROTEIN NLP8"/>
    <property type="match status" value="1"/>
</dbReference>
<feature type="compositionally biased region" description="Polar residues" evidence="5">
    <location>
        <begin position="560"/>
        <end position="572"/>
    </location>
</feature>
<keyword evidence="9" id="KW-1185">Reference proteome</keyword>
<dbReference type="GO" id="GO:0003700">
    <property type="term" value="F:DNA-binding transcription factor activity"/>
    <property type="evidence" value="ECO:0007669"/>
    <property type="project" value="InterPro"/>
</dbReference>
<accession>A0AAV3QMR5</accession>
<sequence length="985" mass="108314">MEYPFHSKAKGMGLWSSPRSQMDDGAARCSNVDDFSFNVVDLMNFDMFSGWCSSPTMTDQMFANPLSPSQSVSGYIGGGFDGLTFSERSASSFLLASDGDAAGTSPDEGGEERLTTLQRTGLCSDAEVTAKRSKDLSSQQVIDAAPCYLIPRQPPLVLAEKMLRALSVFKESSDGGILAQLWVPIKCGDQYVLSTCEQPYLLDQALSGFREVSRQFRFSTEVNEGSVLGLPGRVFNSRVPEWTSNVLFYNEPEYLRIKHAVDHQVRGSIAFPLFENDLPDASCCAVLELITLKEKPNFDAEMENICGALQAVNLRSGSPPRLYTQCLSNNQKAVLAEITDVLRAVCHAHRLPVALTWIPCTFTEGGGVQVRGCTADSGEKSMLCVEGTACYVNDKEMQGFVQACMEHYLDEGKGIVGKALQSNHPFFVPDVKEYHVIEYPLVHHARKYCLNAAVAIRLRSSYTGNDDYILEFFLPDNVKETTEQQLLLNNLSSTMQRICKSLRTVSESELSGQKGSGFDLQMEKFRDSPPITFSRNYPHQSLPKSNENFVEGVPLNASNSNSEQMDTCNSHKQIGLGSRRPLDRKRSTAEKHVSLGVLQQYFSGSLKDAAKSIGVCPTTLKRICRQHGISRWPSRKINKVNRSLKKIQTVLDSVQGVGGGLKFNPTTRELVANSSVEDPGTQECTLVTGKRWVLNISNPSAHNVVLTPSASSSDEDAIVKKEEKYFMEMEQRGRISVNKLSPALSEGCQGTKLVTLDPGSSFPTSLDTTTWGSSRNASLNSYLVEDGWKQWGLDGATAMLMSSDSCGFPQGSSIDVGDRISNRTGDNIVTASDDRISEHNRPTTSGMTDSSNGSESMMNGSSSSSKSLDYQKHLKTGSHYGDNKSKLIVKVSYKEDTIRFKFDPSAGCCQLYEEVAQRFELQIGTFQLKYLDDEQEWVMLVSDADLQECLEILDYVGTRSIKFLVKDASGAIGSSGSNCFLAGNY</sequence>
<keyword evidence="4" id="KW-0539">Nucleus</keyword>
<feature type="region of interest" description="Disordered" evidence="5">
    <location>
        <begin position="560"/>
        <end position="583"/>
    </location>
</feature>
<organism evidence="8 9">
    <name type="scientific">Lithospermum erythrorhizon</name>
    <name type="common">Purple gromwell</name>
    <name type="synonym">Lithospermum officinale var. erythrorhizon</name>
    <dbReference type="NCBI Taxonomy" id="34254"/>
    <lineage>
        <taxon>Eukaryota</taxon>
        <taxon>Viridiplantae</taxon>
        <taxon>Streptophyta</taxon>
        <taxon>Embryophyta</taxon>
        <taxon>Tracheophyta</taxon>
        <taxon>Spermatophyta</taxon>
        <taxon>Magnoliopsida</taxon>
        <taxon>eudicotyledons</taxon>
        <taxon>Gunneridae</taxon>
        <taxon>Pentapetalae</taxon>
        <taxon>asterids</taxon>
        <taxon>lamiids</taxon>
        <taxon>Boraginales</taxon>
        <taxon>Boraginaceae</taxon>
        <taxon>Boraginoideae</taxon>
        <taxon>Lithospermeae</taxon>
        <taxon>Lithospermum</taxon>
    </lineage>
</organism>
<reference evidence="8 9" key="1">
    <citation type="submission" date="2024-01" db="EMBL/GenBank/DDBJ databases">
        <title>The complete chloroplast genome sequence of Lithospermum erythrorhizon: insights into the phylogenetic relationship among Boraginaceae species and the maternal lineages of purple gromwells.</title>
        <authorList>
            <person name="Okada T."/>
            <person name="Watanabe K."/>
        </authorList>
    </citation>
    <scope>NUCLEOTIDE SEQUENCE [LARGE SCALE GENOMIC DNA]</scope>
</reference>
<dbReference type="PROSITE" id="PS51519">
    <property type="entry name" value="RWP_RK"/>
    <property type="match status" value="1"/>
</dbReference>
<dbReference type="EMBL" id="BAABME010005352">
    <property type="protein sequence ID" value="GAA0165355.1"/>
    <property type="molecule type" value="Genomic_DNA"/>
</dbReference>
<dbReference type="CDD" id="cd06407">
    <property type="entry name" value="PB1_NLP"/>
    <property type="match status" value="1"/>
</dbReference>
<dbReference type="InterPro" id="IPR003035">
    <property type="entry name" value="RWP-RK_dom"/>
</dbReference>
<dbReference type="AlphaFoldDB" id="A0AAV3QMR5"/>
<dbReference type="Gene3D" id="3.10.20.90">
    <property type="entry name" value="Phosphatidylinositol 3-kinase Catalytic Subunit, Chain A, domain 1"/>
    <property type="match status" value="1"/>
</dbReference>
<evidence type="ECO:0000313" key="8">
    <source>
        <dbReference type="EMBL" id="GAA0165355.1"/>
    </source>
</evidence>
<dbReference type="InterPro" id="IPR053793">
    <property type="entry name" value="PB1-like"/>
</dbReference>
<evidence type="ECO:0000256" key="2">
    <source>
        <dbReference type="ARBA" id="ARBA00023125"/>
    </source>
</evidence>
<dbReference type="Pfam" id="PF02042">
    <property type="entry name" value="RWP-RK"/>
    <property type="match status" value="1"/>
</dbReference>
<dbReference type="Pfam" id="PF00564">
    <property type="entry name" value="PB1"/>
    <property type="match status" value="1"/>
</dbReference>
<evidence type="ECO:0000256" key="1">
    <source>
        <dbReference type="ARBA" id="ARBA00023015"/>
    </source>
</evidence>
<feature type="domain" description="RWP-RK" evidence="6">
    <location>
        <begin position="572"/>
        <end position="660"/>
    </location>
</feature>
<evidence type="ECO:0000259" key="7">
    <source>
        <dbReference type="PROSITE" id="PS51745"/>
    </source>
</evidence>
<evidence type="ECO:0000256" key="5">
    <source>
        <dbReference type="SAM" id="MobiDB-lite"/>
    </source>
</evidence>
<evidence type="ECO:0000259" key="6">
    <source>
        <dbReference type="PROSITE" id="PS51519"/>
    </source>
</evidence>
<dbReference type="InterPro" id="IPR055081">
    <property type="entry name" value="NLP1-9_GAF"/>
</dbReference>
<feature type="compositionally biased region" description="Low complexity" evidence="5">
    <location>
        <begin position="850"/>
        <end position="867"/>
    </location>
</feature>
<dbReference type="InterPro" id="IPR000270">
    <property type="entry name" value="PB1_dom"/>
</dbReference>
<feature type="domain" description="PB1" evidence="7">
    <location>
        <begin position="886"/>
        <end position="968"/>
    </location>
</feature>
<comment type="caution">
    <text evidence="8">The sequence shown here is derived from an EMBL/GenBank/DDBJ whole genome shotgun (WGS) entry which is preliminary data.</text>
</comment>
<dbReference type="GO" id="GO:0003677">
    <property type="term" value="F:DNA binding"/>
    <property type="evidence" value="ECO:0007669"/>
    <property type="project" value="UniProtKB-KW"/>
</dbReference>
<feature type="region of interest" description="Disordered" evidence="5">
    <location>
        <begin position="833"/>
        <end position="868"/>
    </location>
</feature>
<dbReference type="Pfam" id="PF22922">
    <property type="entry name" value="GAF_NLP"/>
    <property type="match status" value="1"/>
</dbReference>
<keyword evidence="3" id="KW-0804">Transcription</keyword>
<keyword evidence="1" id="KW-0805">Transcription regulation</keyword>
<name>A0AAV3QMR5_LITER</name>
<protein>
    <submittedName>
        <fullName evidence="8">Uncharacterized protein</fullName>
    </submittedName>
</protein>
<dbReference type="PROSITE" id="PS51745">
    <property type="entry name" value="PB1"/>
    <property type="match status" value="1"/>
</dbReference>